<comment type="similarity">
    <text evidence="2">Belongs to the JHDM1 histone demethylase family. JHDM1D subfamily.</text>
</comment>
<comment type="subcellular location">
    <subcellularLocation>
        <location evidence="1">Nucleus</location>
    </subcellularLocation>
</comment>
<name>A0AAV4IWU4_9GAST</name>
<keyword evidence="7" id="KW-0223">Dioxygenase</keyword>
<dbReference type="GO" id="GO:0051213">
    <property type="term" value="F:dioxygenase activity"/>
    <property type="evidence" value="ECO:0007669"/>
    <property type="project" value="UniProtKB-KW"/>
</dbReference>
<dbReference type="CDD" id="cd15554">
    <property type="entry name" value="PHD_PHF2_like"/>
    <property type="match status" value="1"/>
</dbReference>
<evidence type="ECO:0000256" key="5">
    <source>
        <dbReference type="ARBA" id="ARBA00022833"/>
    </source>
</evidence>
<evidence type="ECO:0000256" key="12">
    <source>
        <dbReference type="ARBA" id="ARBA00023242"/>
    </source>
</evidence>
<proteinExistence type="inferred from homology"/>
<dbReference type="Gene3D" id="2.60.120.650">
    <property type="entry name" value="Cupin"/>
    <property type="match status" value="1"/>
</dbReference>
<dbReference type="SUPFAM" id="SSF57903">
    <property type="entry name" value="FYVE/PHD zinc finger"/>
    <property type="match status" value="1"/>
</dbReference>
<dbReference type="PROSITE" id="PS50016">
    <property type="entry name" value="ZF_PHD_2"/>
    <property type="match status" value="1"/>
</dbReference>
<evidence type="ECO:0000256" key="3">
    <source>
        <dbReference type="ARBA" id="ARBA00022723"/>
    </source>
</evidence>
<dbReference type="InterPro" id="IPR013083">
    <property type="entry name" value="Znf_RING/FYVE/PHD"/>
</dbReference>
<keyword evidence="5" id="KW-0862">Zinc</keyword>
<keyword evidence="16" id="KW-1185">Reference proteome</keyword>
<keyword evidence="4 13" id="KW-0863">Zinc-finger</keyword>
<dbReference type="Gene3D" id="3.30.40.10">
    <property type="entry name" value="Zinc/RING finger domain, C3HC4 (zinc finger)"/>
    <property type="match status" value="1"/>
</dbReference>
<dbReference type="PROSITE" id="PS01359">
    <property type="entry name" value="ZF_PHD_1"/>
    <property type="match status" value="1"/>
</dbReference>
<dbReference type="GO" id="GO:0006325">
    <property type="term" value="P:chromatin organization"/>
    <property type="evidence" value="ECO:0007669"/>
    <property type="project" value="UniProtKB-KW"/>
</dbReference>
<keyword evidence="11" id="KW-0804">Transcription</keyword>
<comment type="caution">
    <text evidence="15">The sequence shown here is derived from an EMBL/GenBank/DDBJ whole genome shotgun (WGS) entry which is preliminary data.</text>
</comment>
<dbReference type="EMBL" id="BMAT01009771">
    <property type="protein sequence ID" value="GFS13481.1"/>
    <property type="molecule type" value="Genomic_DNA"/>
</dbReference>
<keyword evidence="6" id="KW-0156">Chromatin regulator</keyword>
<keyword evidence="8" id="KW-0560">Oxidoreductase</keyword>
<organism evidence="15 16">
    <name type="scientific">Elysia marginata</name>
    <dbReference type="NCBI Taxonomy" id="1093978"/>
    <lineage>
        <taxon>Eukaryota</taxon>
        <taxon>Metazoa</taxon>
        <taxon>Spiralia</taxon>
        <taxon>Lophotrochozoa</taxon>
        <taxon>Mollusca</taxon>
        <taxon>Gastropoda</taxon>
        <taxon>Heterobranchia</taxon>
        <taxon>Euthyneura</taxon>
        <taxon>Panpulmonata</taxon>
        <taxon>Sacoglossa</taxon>
        <taxon>Placobranchoidea</taxon>
        <taxon>Plakobranchidae</taxon>
        <taxon>Elysia</taxon>
    </lineage>
</organism>
<evidence type="ECO:0000256" key="13">
    <source>
        <dbReference type="PROSITE-ProRule" id="PRU00146"/>
    </source>
</evidence>
<dbReference type="AlphaFoldDB" id="A0AAV4IWU4"/>
<dbReference type="InterPro" id="IPR011011">
    <property type="entry name" value="Znf_FYVE_PHD"/>
</dbReference>
<dbReference type="InterPro" id="IPR019787">
    <property type="entry name" value="Znf_PHD-finger"/>
</dbReference>
<sequence length="163" mass="18622">MASDEEPIYCICRLPYDETRFMIECDVCNDWFHGSCVGVQEHQAADIEIYHCPECTPRHGPLVLKHRRNWHRHDYSEDSSKKNSAVQTGTVVFIKELKARTFPSADEIPIKRLHGNQITPSYFEDEGFTVPILCEKKDGLGLTLPPSSFTVQDVEQLVGKENL</sequence>
<gene>
    <name evidence="15" type="ORF">ElyMa_004885600</name>
</gene>
<dbReference type="InterPro" id="IPR019786">
    <property type="entry name" value="Zinc_finger_PHD-type_CS"/>
</dbReference>
<evidence type="ECO:0000256" key="11">
    <source>
        <dbReference type="ARBA" id="ARBA00023163"/>
    </source>
</evidence>
<dbReference type="GO" id="GO:0008270">
    <property type="term" value="F:zinc ion binding"/>
    <property type="evidence" value="ECO:0007669"/>
    <property type="project" value="UniProtKB-KW"/>
</dbReference>
<accession>A0AAV4IWU4</accession>
<dbReference type="Pfam" id="PF00628">
    <property type="entry name" value="PHD"/>
    <property type="match status" value="1"/>
</dbReference>
<protein>
    <submittedName>
        <fullName evidence="15">Lysine-specific demethylase 7B-like</fullName>
    </submittedName>
</protein>
<evidence type="ECO:0000256" key="10">
    <source>
        <dbReference type="ARBA" id="ARBA00023015"/>
    </source>
</evidence>
<evidence type="ECO:0000256" key="6">
    <source>
        <dbReference type="ARBA" id="ARBA00022853"/>
    </source>
</evidence>
<evidence type="ECO:0000256" key="1">
    <source>
        <dbReference type="ARBA" id="ARBA00004123"/>
    </source>
</evidence>
<dbReference type="SMART" id="SM00249">
    <property type="entry name" value="PHD"/>
    <property type="match status" value="1"/>
</dbReference>
<reference evidence="15 16" key="1">
    <citation type="journal article" date="2021" name="Elife">
        <title>Chloroplast acquisition without the gene transfer in kleptoplastic sea slugs, Plakobranchus ocellatus.</title>
        <authorList>
            <person name="Maeda T."/>
            <person name="Takahashi S."/>
            <person name="Yoshida T."/>
            <person name="Shimamura S."/>
            <person name="Takaki Y."/>
            <person name="Nagai Y."/>
            <person name="Toyoda A."/>
            <person name="Suzuki Y."/>
            <person name="Arimoto A."/>
            <person name="Ishii H."/>
            <person name="Satoh N."/>
            <person name="Nishiyama T."/>
            <person name="Hasebe M."/>
            <person name="Maruyama T."/>
            <person name="Minagawa J."/>
            <person name="Obokata J."/>
            <person name="Shigenobu S."/>
        </authorList>
    </citation>
    <scope>NUCLEOTIDE SEQUENCE [LARGE SCALE GENOMIC DNA]</scope>
</reference>
<keyword evidence="10" id="KW-0805">Transcription regulation</keyword>
<evidence type="ECO:0000256" key="7">
    <source>
        <dbReference type="ARBA" id="ARBA00022964"/>
    </source>
</evidence>
<evidence type="ECO:0000313" key="15">
    <source>
        <dbReference type="EMBL" id="GFS13481.1"/>
    </source>
</evidence>
<evidence type="ECO:0000313" key="16">
    <source>
        <dbReference type="Proteomes" id="UP000762676"/>
    </source>
</evidence>
<dbReference type="PANTHER" id="PTHR23123">
    <property type="entry name" value="PHD/F-BOX CONTAINING PROTEIN"/>
    <property type="match status" value="1"/>
</dbReference>
<dbReference type="GO" id="GO:0005634">
    <property type="term" value="C:nucleus"/>
    <property type="evidence" value="ECO:0007669"/>
    <property type="project" value="UniProtKB-SubCell"/>
</dbReference>
<evidence type="ECO:0000256" key="2">
    <source>
        <dbReference type="ARBA" id="ARBA00006942"/>
    </source>
</evidence>
<keyword evidence="3" id="KW-0479">Metal-binding</keyword>
<evidence type="ECO:0000256" key="8">
    <source>
        <dbReference type="ARBA" id="ARBA00023002"/>
    </source>
</evidence>
<keyword evidence="9" id="KW-0408">Iron</keyword>
<feature type="domain" description="PHD-type" evidence="14">
    <location>
        <begin position="7"/>
        <end position="58"/>
    </location>
</feature>
<dbReference type="InterPro" id="IPR050690">
    <property type="entry name" value="JHDM1_Histone_Demethylase"/>
</dbReference>
<dbReference type="InterPro" id="IPR001965">
    <property type="entry name" value="Znf_PHD"/>
</dbReference>
<keyword evidence="12" id="KW-0539">Nucleus</keyword>
<evidence type="ECO:0000256" key="9">
    <source>
        <dbReference type="ARBA" id="ARBA00023004"/>
    </source>
</evidence>
<evidence type="ECO:0000256" key="4">
    <source>
        <dbReference type="ARBA" id="ARBA00022771"/>
    </source>
</evidence>
<evidence type="ECO:0000259" key="14">
    <source>
        <dbReference type="PROSITE" id="PS50016"/>
    </source>
</evidence>
<dbReference type="FunFam" id="3.30.40.10:FF:000193">
    <property type="entry name" value="lysine-specific demethylase PHF2 isoform X1"/>
    <property type="match status" value="1"/>
</dbReference>
<dbReference type="Proteomes" id="UP000762676">
    <property type="component" value="Unassembled WGS sequence"/>
</dbReference>